<evidence type="ECO:0000256" key="4">
    <source>
        <dbReference type="ARBA" id="ARBA00022989"/>
    </source>
</evidence>
<organism evidence="7 8">
    <name type="scientific">Hibiscus sabdariffa</name>
    <name type="common">roselle</name>
    <dbReference type="NCBI Taxonomy" id="183260"/>
    <lineage>
        <taxon>Eukaryota</taxon>
        <taxon>Viridiplantae</taxon>
        <taxon>Streptophyta</taxon>
        <taxon>Embryophyta</taxon>
        <taxon>Tracheophyta</taxon>
        <taxon>Spermatophyta</taxon>
        <taxon>Magnoliopsida</taxon>
        <taxon>eudicotyledons</taxon>
        <taxon>Gunneridae</taxon>
        <taxon>Pentapetalae</taxon>
        <taxon>rosids</taxon>
        <taxon>malvids</taxon>
        <taxon>Malvales</taxon>
        <taxon>Malvaceae</taxon>
        <taxon>Malvoideae</taxon>
        <taxon>Hibiscus</taxon>
    </lineage>
</organism>
<dbReference type="PANTHER" id="PTHR45631">
    <property type="entry name" value="OS07G0107800 PROTEIN-RELATED"/>
    <property type="match status" value="1"/>
</dbReference>
<evidence type="ECO:0000259" key="6">
    <source>
        <dbReference type="Pfam" id="PF12819"/>
    </source>
</evidence>
<dbReference type="InterPro" id="IPR024788">
    <property type="entry name" value="Malectin-like_Carb-bd_dom"/>
</dbReference>
<comment type="subcellular location">
    <subcellularLocation>
        <location evidence="1">Membrane</location>
        <topology evidence="1">Single-pass membrane protein</topology>
    </subcellularLocation>
</comment>
<keyword evidence="2" id="KW-0812">Transmembrane</keyword>
<dbReference type="Gene3D" id="3.80.10.10">
    <property type="entry name" value="Ribonuclease Inhibitor"/>
    <property type="match status" value="1"/>
</dbReference>
<keyword evidence="4" id="KW-1133">Transmembrane helix</keyword>
<dbReference type="InterPro" id="IPR001611">
    <property type="entry name" value="Leu-rich_rpt"/>
</dbReference>
<proteinExistence type="predicted"/>
<evidence type="ECO:0000313" key="7">
    <source>
        <dbReference type="EMBL" id="KAK8485605.1"/>
    </source>
</evidence>
<evidence type="ECO:0000256" key="3">
    <source>
        <dbReference type="ARBA" id="ARBA00022729"/>
    </source>
</evidence>
<evidence type="ECO:0000256" key="2">
    <source>
        <dbReference type="ARBA" id="ARBA00022692"/>
    </source>
</evidence>
<keyword evidence="8" id="KW-1185">Reference proteome</keyword>
<gene>
    <name evidence="7" type="ORF">V6N11_013633</name>
</gene>
<name>A0ABR1ZY15_9ROSI</name>
<accession>A0ABR1ZY15</accession>
<protein>
    <recommendedName>
        <fullName evidence="6">Malectin-like domain-containing protein</fullName>
    </recommendedName>
</protein>
<dbReference type="Gene3D" id="2.60.120.430">
    <property type="entry name" value="Galactose-binding lectin"/>
    <property type="match status" value="1"/>
</dbReference>
<sequence>MNGHGLGDAIAGNKIVLNRSLEDASLMGLANVQRDEVCEMVPRNGISWAQSVDKMNNTAYDSKVTAPQVVESGSSMDFLEFRDPRHEKKLKQVIGHLKGMWEKLSSSSLGDEEVGFHMVTADESQSCVELVDKVNNPVPFAIRISCGARENVQTSRHAIWYNDFGYTGGFPANAVRPSLVTPPLYTLRYFPPSEGPESCYVINGIPEGHYMVKIFFGLLAQSDFDNEPLFDMSVEGTLIHSLKSGWTTNNEQSFLETLVFLMDGTVSICFHSTGHGDPAIISIEILQIDDEAYHCGPECGKGAILKTISRLNCGTSIPTLDENYSGDHWSGDRYWRPIVAFGQNASEPRSTQNAIKQASNAPNFYPNALYQTAIVSTDSQPDLAYTMDVDSNKNYSIWLHFAEIDASIRGAGERVFDVLINEDTLLENIDIVEMSGGRYTALVLNTTVTGSGRTMTITLRPKSGKHAIVSAIEVFQVRAAESKTSPGEVNALKALKKALGLPTCFGWNGDPCVPKEHLWSGAGCYFDKSERRWFIDGLDLDNIGLNGFLTDDISKLHHLQSLRTSSSSRPNIHFACYVGLYRNLSGNTIHGAIPSSLGTVTSLKFLDLSYNLLNGSIPESLGQLTELRILNLNGNSLSGRVPAVLGGRLLNGTSFNFTDNAGLSGIPGLRTSGPHLSVGGGIYFKNNRWQGVTIIVTKPQGSASAYSHIHMNMKSVWLTYSPVLFLKLKSVFG</sequence>
<keyword evidence="3" id="KW-0732">Signal</keyword>
<feature type="domain" description="Malectin-like" evidence="6">
    <location>
        <begin position="144"/>
        <end position="477"/>
    </location>
</feature>
<dbReference type="Pfam" id="PF13855">
    <property type="entry name" value="LRR_8"/>
    <property type="match status" value="1"/>
</dbReference>
<reference evidence="7 8" key="1">
    <citation type="journal article" date="2024" name="G3 (Bethesda)">
        <title>Genome assembly of Hibiscus sabdariffa L. provides insights into metabolisms of medicinal natural products.</title>
        <authorList>
            <person name="Kim T."/>
        </authorList>
    </citation>
    <scope>NUCLEOTIDE SEQUENCE [LARGE SCALE GENOMIC DNA]</scope>
    <source>
        <strain evidence="7">TK-2024</strain>
        <tissue evidence="7">Old leaves</tissue>
    </source>
</reference>
<evidence type="ECO:0000313" key="8">
    <source>
        <dbReference type="Proteomes" id="UP001396334"/>
    </source>
</evidence>
<evidence type="ECO:0000256" key="1">
    <source>
        <dbReference type="ARBA" id="ARBA00004167"/>
    </source>
</evidence>
<dbReference type="SUPFAM" id="SSF52058">
    <property type="entry name" value="L domain-like"/>
    <property type="match status" value="1"/>
</dbReference>
<comment type="caution">
    <text evidence="7">The sequence shown here is derived from an EMBL/GenBank/DDBJ whole genome shotgun (WGS) entry which is preliminary data.</text>
</comment>
<dbReference type="EMBL" id="JBBPBN010000491">
    <property type="protein sequence ID" value="KAK8485605.1"/>
    <property type="molecule type" value="Genomic_DNA"/>
</dbReference>
<dbReference type="InterPro" id="IPR032675">
    <property type="entry name" value="LRR_dom_sf"/>
</dbReference>
<dbReference type="PANTHER" id="PTHR45631:SF181">
    <property type="entry name" value="RECEPTOR-LIKE PROTEIN 4"/>
    <property type="match status" value="1"/>
</dbReference>
<dbReference type="Proteomes" id="UP001396334">
    <property type="component" value="Unassembled WGS sequence"/>
</dbReference>
<keyword evidence="5" id="KW-0472">Membrane</keyword>
<evidence type="ECO:0000256" key="5">
    <source>
        <dbReference type="ARBA" id="ARBA00023136"/>
    </source>
</evidence>
<dbReference type="Pfam" id="PF12819">
    <property type="entry name" value="Malectin_like"/>
    <property type="match status" value="1"/>
</dbReference>